<feature type="compositionally biased region" description="Pro residues" evidence="1">
    <location>
        <begin position="22"/>
        <end position="33"/>
    </location>
</feature>
<feature type="non-terminal residue" evidence="2">
    <location>
        <position position="243"/>
    </location>
</feature>
<gene>
    <name evidence="2" type="ORF">C8F04DRAFT_1080420</name>
</gene>
<comment type="caution">
    <text evidence="2">The sequence shown here is derived from an EMBL/GenBank/DDBJ whole genome shotgun (WGS) entry which is preliminary data.</text>
</comment>
<protein>
    <submittedName>
        <fullName evidence="2">Uncharacterized protein</fullName>
    </submittedName>
</protein>
<dbReference type="Proteomes" id="UP001218188">
    <property type="component" value="Unassembled WGS sequence"/>
</dbReference>
<accession>A0AAD6T8Q3</accession>
<dbReference type="EMBL" id="JARJCM010000018">
    <property type="protein sequence ID" value="KAJ7041162.1"/>
    <property type="molecule type" value="Genomic_DNA"/>
</dbReference>
<sequence>MSFKSARAPRYLASTWRSFAPVRPPGPRPPPSLPSTVRRPSPKRTHLPPCADTYLRPSQSPLGVHPVGFHHASPIPQDDGTQMRTAPKCHRLLSATPAPDSASLQHYAHYNPNPKGYPVQFICCVRRKQNPIAELCFSQDILKMASSNFKTVYSATSSPLTTSNSFQLQTEHVKLLISIDLQPLRRTRPGLVRASNPSSSNYKISYSLILFNFANFELAYPYFSALLSRFKTTCTSAADVDDT</sequence>
<reference evidence="2" key="1">
    <citation type="submission" date="2023-03" db="EMBL/GenBank/DDBJ databases">
        <title>Massive genome expansion in bonnet fungi (Mycena s.s.) driven by repeated elements and novel gene families across ecological guilds.</title>
        <authorList>
            <consortium name="Lawrence Berkeley National Laboratory"/>
            <person name="Harder C.B."/>
            <person name="Miyauchi S."/>
            <person name="Viragh M."/>
            <person name="Kuo A."/>
            <person name="Thoen E."/>
            <person name="Andreopoulos B."/>
            <person name="Lu D."/>
            <person name="Skrede I."/>
            <person name="Drula E."/>
            <person name="Henrissat B."/>
            <person name="Morin E."/>
            <person name="Kohler A."/>
            <person name="Barry K."/>
            <person name="LaButti K."/>
            <person name="Morin E."/>
            <person name="Salamov A."/>
            <person name="Lipzen A."/>
            <person name="Mereny Z."/>
            <person name="Hegedus B."/>
            <person name="Baldrian P."/>
            <person name="Stursova M."/>
            <person name="Weitz H."/>
            <person name="Taylor A."/>
            <person name="Grigoriev I.V."/>
            <person name="Nagy L.G."/>
            <person name="Martin F."/>
            <person name="Kauserud H."/>
        </authorList>
    </citation>
    <scope>NUCLEOTIDE SEQUENCE</scope>
    <source>
        <strain evidence="2">CBHHK200</strain>
    </source>
</reference>
<proteinExistence type="predicted"/>
<dbReference type="AlphaFoldDB" id="A0AAD6T8Q3"/>
<keyword evidence="3" id="KW-1185">Reference proteome</keyword>
<organism evidence="2 3">
    <name type="scientific">Mycena alexandri</name>
    <dbReference type="NCBI Taxonomy" id="1745969"/>
    <lineage>
        <taxon>Eukaryota</taxon>
        <taxon>Fungi</taxon>
        <taxon>Dikarya</taxon>
        <taxon>Basidiomycota</taxon>
        <taxon>Agaricomycotina</taxon>
        <taxon>Agaricomycetes</taxon>
        <taxon>Agaricomycetidae</taxon>
        <taxon>Agaricales</taxon>
        <taxon>Marasmiineae</taxon>
        <taxon>Mycenaceae</taxon>
        <taxon>Mycena</taxon>
    </lineage>
</organism>
<evidence type="ECO:0000256" key="1">
    <source>
        <dbReference type="SAM" id="MobiDB-lite"/>
    </source>
</evidence>
<evidence type="ECO:0000313" key="3">
    <source>
        <dbReference type="Proteomes" id="UP001218188"/>
    </source>
</evidence>
<evidence type="ECO:0000313" key="2">
    <source>
        <dbReference type="EMBL" id="KAJ7041162.1"/>
    </source>
</evidence>
<feature type="region of interest" description="Disordered" evidence="1">
    <location>
        <begin position="14"/>
        <end position="51"/>
    </location>
</feature>
<name>A0AAD6T8Q3_9AGAR</name>